<dbReference type="Proteomes" id="UP000275267">
    <property type="component" value="Unassembled WGS sequence"/>
</dbReference>
<protein>
    <submittedName>
        <fullName evidence="1">Uncharacterized protein</fullName>
    </submittedName>
</protein>
<sequence>MRTEYSSMMTNYPLEMYQENGGSYYGAVEPGDETTGYLPADDMEDDGYGADVEQQQPHLKNKCISDDVYIADFDDNISKECFNNARDCIDCEFEYPELGVDDTDMTEDDLGEEFTEPGDLVVGSDLLELDGVERKDSENENFVSNEQPNLTAGLLGGCGCVHQEIAQEISDKHLEEVSLGFRKRNRNPKCTSEAHCRRARDMGAMEIALRTRCHRLTECIFMLGGVKRDGETLPATRICGGLTINSYSKYMVLLMISNVHANI</sequence>
<comment type="caution">
    <text evidence="1">The sequence shown here is derived from an EMBL/GenBank/DDBJ whole genome shotgun (WGS) entry which is preliminary data.</text>
</comment>
<dbReference type="AlphaFoldDB" id="A0A3L6QKA8"/>
<name>A0A3L6QKA8_PANMI</name>
<evidence type="ECO:0000313" key="1">
    <source>
        <dbReference type="EMBL" id="RLM84317.1"/>
    </source>
</evidence>
<gene>
    <name evidence="1" type="ORF">C2845_PM04G16970</name>
</gene>
<dbReference type="OrthoDB" id="10541896at2759"/>
<accession>A0A3L6QKA8</accession>
<organism evidence="1 2">
    <name type="scientific">Panicum miliaceum</name>
    <name type="common">Proso millet</name>
    <name type="synonym">Broomcorn millet</name>
    <dbReference type="NCBI Taxonomy" id="4540"/>
    <lineage>
        <taxon>Eukaryota</taxon>
        <taxon>Viridiplantae</taxon>
        <taxon>Streptophyta</taxon>
        <taxon>Embryophyta</taxon>
        <taxon>Tracheophyta</taxon>
        <taxon>Spermatophyta</taxon>
        <taxon>Magnoliopsida</taxon>
        <taxon>Liliopsida</taxon>
        <taxon>Poales</taxon>
        <taxon>Poaceae</taxon>
        <taxon>PACMAD clade</taxon>
        <taxon>Panicoideae</taxon>
        <taxon>Panicodae</taxon>
        <taxon>Paniceae</taxon>
        <taxon>Panicinae</taxon>
        <taxon>Panicum</taxon>
        <taxon>Panicum sect. Panicum</taxon>
    </lineage>
</organism>
<proteinExistence type="predicted"/>
<keyword evidence="2" id="KW-1185">Reference proteome</keyword>
<evidence type="ECO:0000313" key="2">
    <source>
        <dbReference type="Proteomes" id="UP000275267"/>
    </source>
</evidence>
<reference evidence="2" key="1">
    <citation type="journal article" date="2019" name="Nat. Commun.">
        <title>The genome of broomcorn millet.</title>
        <authorList>
            <person name="Zou C."/>
            <person name="Miki D."/>
            <person name="Li D."/>
            <person name="Tang Q."/>
            <person name="Xiao L."/>
            <person name="Rajput S."/>
            <person name="Deng P."/>
            <person name="Jia W."/>
            <person name="Huang R."/>
            <person name="Zhang M."/>
            <person name="Sun Y."/>
            <person name="Hu J."/>
            <person name="Fu X."/>
            <person name="Schnable P.S."/>
            <person name="Li F."/>
            <person name="Zhang H."/>
            <person name="Feng B."/>
            <person name="Zhu X."/>
            <person name="Liu R."/>
            <person name="Schnable J.C."/>
            <person name="Zhu J.-K."/>
            <person name="Zhang H."/>
        </authorList>
    </citation>
    <scope>NUCLEOTIDE SEQUENCE [LARGE SCALE GENOMIC DNA]</scope>
</reference>
<dbReference type="EMBL" id="PQIB02000011">
    <property type="protein sequence ID" value="RLM84317.1"/>
    <property type="molecule type" value="Genomic_DNA"/>
</dbReference>